<dbReference type="AlphaFoldDB" id="A0AAW9NW56"/>
<gene>
    <name evidence="1" type="ORF">P9B03_16755</name>
</gene>
<evidence type="ECO:0000313" key="2">
    <source>
        <dbReference type="Proteomes" id="UP001344888"/>
    </source>
</evidence>
<name>A0AAW9NW56_9BACL</name>
<dbReference type="RefSeq" id="WP_326124709.1">
    <property type="nucleotide sequence ID" value="NZ_JARSFG010000022.1"/>
</dbReference>
<dbReference type="EMBL" id="JARSFG010000022">
    <property type="protein sequence ID" value="MEC1180155.1"/>
    <property type="molecule type" value="Genomic_DNA"/>
</dbReference>
<protein>
    <submittedName>
        <fullName evidence="1">Uncharacterized protein</fullName>
    </submittedName>
</protein>
<comment type="caution">
    <text evidence="1">The sequence shown here is derived from an EMBL/GenBank/DDBJ whole genome shotgun (WGS) entry which is preliminary data.</text>
</comment>
<keyword evidence="2" id="KW-1185">Reference proteome</keyword>
<sequence length="127" mass="14541">MMRVKIKLSRHTVIAFQEFKKLTYGDPNIKVTNGYVLGVAVKSLKPYFPLINWKDVSDGSIPNVTDNNDNSIVGVDTTLNIETEILKEIEKLQKEFLNIFKTKRIHKSYVVKLIMYAAILQHSDNSN</sequence>
<proteinExistence type="predicted"/>
<evidence type="ECO:0000313" key="1">
    <source>
        <dbReference type="EMBL" id="MEC1180155.1"/>
    </source>
</evidence>
<dbReference type="Proteomes" id="UP001344888">
    <property type="component" value="Unassembled WGS sequence"/>
</dbReference>
<reference evidence="1 2" key="1">
    <citation type="submission" date="2023-03" db="EMBL/GenBank/DDBJ databases">
        <title>Bacillus Genome Sequencing.</title>
        <authorList>
            <person name="Dunlap C."/>
        </authorList>
    </citation>
    <scope>NUCLEOTIDE SEQUENCE [LARGE SCALE GENOMIC DNA]</scope>
    <source>
        <strain evidence="1 2">B-59205</strain>
    </source>
</reference>
<organism evidence="1 2">
    <name type="scientific">Metasolibacillus meyeri</name>
    <dbReference type="NCBI Taxonomy" id="1071052"/>
    <lineage>
        <taxon>Bacteria</taxon>
        <taxon>Bacillati</taxon>
        <taxon>Bacillota</taxon>
        <taxon>Bacilli</taxon>
        <taxon>Bacillales</taxon>
        <taxon>Caryophanaceae</taxon>
        <taxon>Metasolibacillus</taxon>
    </lineage>
</organism>
<accession>A0AAW9NW56</accession>